<evidence type="ECO:0000256" key="3">
    <source>
        <dbReference type="ARBA" id="ARBA00022475"/>
    </source>
</evidence>
<protein>
    <submittedName>
        <fullName evidence="12">ABC transporter, ATP-binding protein</fullName>
    </submittedName>
</protein>
<keyword evidence="13" id="KW-1185">Reference proteome</keyword>
<dbReference type="PANTHER" id="PTHR24221">
    <property type="entry name" value="ATP-BINDING CASSETTE SUB-FAMILY B"/>
    <property type="match status" value="1"/>
</dbReference>
<gene>
    <name evidence="12" type="ORF">NCTC1659_00751</name>
</gene>
<keyword evidence="3" id="KW-1003">Cell membrane</keyword>
<feature type="transmembrane region" description="Helical" evidence="9">
    <location>
        <begin position="250"/>
        <end position="272"/>
    </location>
</feature>
<keyword evidence="7 9" id="KW-1133">Transmembrane helix</keyword>
<comment type="subcellular location">
    <subcellularLocation>
        <location evidence="1">Cell membrane</location>
        <topology evidence="1">Multi-pass membrane protein</topology>
    </subcellularLocation>
</comment>
<dbReference type="GO" id="GO:0034040">
    <property type="term" value="F:ATPase-coupled lipid transmembrane transporter activity"/>
    <property type="evidence" value="ECO:0007669"/>
    <property type="project" value="TreeGrafter"/>
</dbReference>
<evidence type="ECO:0000313" key="13">
    <source>
        <dbReference type="Proteomes" id="UP000254329"/>
    </source>
</evidence>
<dbReference type="Gene3D" id="1.20.1560.10">
    <property type="entry name" value="ABC transporter type 1, transmembrane domain"/>
    <property type="match status" value="1"/>
</dbReference>
<dbReference type="PANTHER" id="PTHR24221:SF654">
    <property type="entry name" value="ATP-BINDING CASSETTE SUB-FAMILY B MEMBER 6"/>
    <property type="match status" value="1"/>
</dbReference>
<dbReference type="SUPFAM" id="SSF90123">
    <property type="entry name" value="ABC transporter transmembrane region"/>
    <property type="match status" value="1"/>
</dbReference>
<feature type="transmembrane region" description="Helical" evidence="9">
    <location>
        <begin position="58"/>
        <end position="77"/>
    </location>
</feature>
<dbReference type="Proteomes" id="UP000254329">
    <property type="component" value="Unassembled WGS sequence"/>
</dbReference>
<accession>A0A1V4B143</accession>
<dbReference type="GO" id="GO:0005886">
    <property type="term" value="C:plasma membrane"/>
    <property type="evidence" value="ECO:0007669"/>
    <property type="project" value="UniProtKB-SubCell"/>
</dbReference>
<feature type="domain" description="ABC transporter" evidence="10">
    <location>
        <begin position="340"/>
        <end position="551"/>
    </location>
</feature>
<evidence type="ECO:0000313" key="12">
    <source>
        <dbReference type="EMBL" id="STO59501.1"/>
    </source>
</evidence>
<evidence type="ECO:0000259" key="11">
    <source>
        <dbReference type="PROSITE" id="PS50929"/>
    </source>
</evidence>
<evidence type="ECO:0000256" key="4">
    <source>
        <dbReference type="ARBA" id="ARBA00022692"/>
    </source>
</evidence>
<dbReference type="GO" id="GO:0005524">
    <property type="term" value="F:ATP binding"/>
    <property type="evidence" value="ECO:0007669"/>
    <property type="project" value="UniProtKB-KW"/>
</dbReference>
<evidence type="ECO:0000259" key="10">
    <source>
        <dbReference type="PROSITE" id="PS50893"/>
    </source>
</evidence>
<keyword evidence="4 9" id="KW-0812">Transmembrane</keyword>
<dbReference type="Pfam" id="PF00664">
    <property type="entry name" value="ABC_membrane"/>
    <property type="match status" value="1"/>
</dbReference>
<dbReference type="SMART" id="SM00382">
    <property type="entry name" value="AAA"/>
    <property type="match status" value="1"/>
</dbReference>
<evidence type="ECO:0000256" key="8">
    <source>
        <dbReference type="ARBA" id="ARBA00023136"/>
    </source>
</evidence>
<evidence type="ECO:0000256" key="5">
    <source>
        <dbReference type="ARBA" id="ARBA00022741"/>
    </source>
</evidence>
<name>A0A1V4B143_9PAST</name>
<dbReference type="PROSITE" id="PS50893">
    <property type="entry name" value="ABC_TRANSPORTER_2"/>
    <property type="match status" value="1"/>
</dbReference>
<dbReference type="FunFam" id="3.40.50.300:FF:000299">
    <property type="entry name" value="ABC transporter ATP-binding protein/permease"/>
    <property type="match status" value="1"/>
</dbReference>
<dbReference type="EMBL" id="UGHF01000001">
    <property type="protein sequence ID" value="STO59501.1"/>
    <property type="molecule type" value="Genomic_DNA"/>
</dbReference>
<dbReference type="InterPro" id="IPR027417">
    <property type="entry name" value="P-loop_NTPase"/>
</dbReference>
<reference evidence="12 13" key="1">
    <citation type="submission" date="2018-06" db="EMBL/GenBank/DDBJ databases">
        <authorList>
            <consortium name="Pathogen Informatics"/>
            <person name="Doyle S."/>
        </authorList>
    </citation>
    <scope>NUCLEOTIDE SEQUENCE [LARGE SCALE GENOMIC DNA]</scope>
    <source>
        <strain evidence="12 13">NCTC1659</strain>
    </source>
</reference>
<dbReference type="InterPro" id="IPR003439">
    <property type="entry name" value="ABC_transporter-like_ATP-bd"/>
</dbReference>
<dbReference type="STRING" id="733.B0186_06375"/>
<dbReference type="RefSeq" id="WP_078218535.1">
    <property type="nucleotide sequence ID" value="NZ_MUXZ01000017.1"/>
</dbReference>
<dbReference type="InterPro" id="IPR039421">
    <property type="entry name" value="Type_1_exporter"/>
</dbReference>
<evidence type="ECO:0000256" key="7">
    <source>
        <dbReference type="ARBA" id="ARBA00022989"/>
    </source>
</evidence>
<keyword evidence="6 12" id="KW-0067">ATP-binding</keyword>
<feature type="transmembrane region" description="Helical" evidence="9">
    <location>
        <begin position="159"/>
        <end position="181"/>
    </location>
</feature>
<dbReference type="Gene3D" id="3.40.50.300">
    <property type="entry name" value="P-loop containing nucleotide triphosphate hydrolases"/>
    <property type="match status" value="1"/>
</dbReference>
<evidence type="ECO:0000256" key="1">
    <source>
        <dbReference type="ARBA" id="ARBA00004651"/>
    </source>
</evidence>
<keyword evidence="8 9" id="KW-0472">Membrane</keyword>
<feature type="transmembrane region" description="Helical" evidence="9">
    <location>
        <begin position="278"/>
        <end position="298"/>
    </location>
</feature>
<dbReference type="SUPFAM" id="SSF52540">
    <property type="entry name" value="P-loop containing nucleoside triphosphate hydrolases"/>
    <property type="match status" value="1"/>
</dbReference>
<evidence type="ECO:0000256" key="6">
    <source>
        <dbReference type="ARBA" id="ARBA00022840"/>
    </source>
</evidence>
<feature type="domain" description="ABC transmembrane type-1" evidence="11">
    <location>
        <begin position="25"/>
        <end position="307"/>
    </location>
</feature>
<dbReference type="AlphaFoldDB" id="A0A1V4B143"/>
<keyword evidence="5" id="KW-0547">Nucleotide-binding</keyword>
<feature type="transmembrane region" description="Helical" evidence="9">
    <location>
        <begin position="21"/>
        <end position="46"/>
    </location>
</feature>
<dbReference type="GO" id="GO:0140359">
    <property type="term" value="F:ABC-type transporter activity"/>
    <property type="evidence" value="ECO:0007669"/>
    <property type="project" value="InterPro"/>
</dbReference>
<dbReference type="Pfam" id="PF00005">
    <property type="entry name" value="ABC_tran"/>
    <property type="match status" value="1"/>
</dbReference>
<dbReference type="InterPro" id="IPR036640">
    <property type="entry name" value="ABC1_TM_sf"/>
</dbReference>
<keyword evidence="2" id="KW-0813">Transport</keyword>
<dbReference type="GO" id="GO:0016887">
    <property type="term" value="F:ATP hydrolysis activity"/>
    <property type="evidence" value="ECO:0007669"/>
    <property type="project" value="InterPro"/>
</dbReference>
<sequence length="551" mass="61399">MRKNGFVIMWHLLKLVMPLAHIMSFTIITGVLGFLSAIFIMVLGAMGLTNLLGFSSHLSFSHILIALIVLAVARGILRYLEQMSGHYIAFKLLALLRDKVFSSLRKLAFVKLQGKQSGQLLSLVTNDIELLEVFYAHTIAPIAIAFLTSLILLGVFAHISLWFAIIALFAYITIGCILPIFTTKMAREEGREYRELVGEMNDYFLDSVRGMKEIQLFNHAEQRMEAIQQRSEKIDQAFARIKKQEGKVRIYTESAVSFFNILILFTGLMLYSQSSIDFAGLLVAVILLMSSYGPVIALSNLSNNLLQTLASGERVLALLAEQPDLPEVEQGQDLTDIEKIEVKDLSFAYADEQILTDLSLSLSKGNILGIHGRSGSGKSTLLKLLMRFYDPKGEISINGVNLKEINTQNLRDNMAYITQQTYIFNESIYENILMANRKATKEQVIEAAKKASIHDFIMSLPQGYETKVAELGSSLSDGEKQRIGIARAFLHNAPIILLDEPTSNLDSLNEAIILQSLLNVKADKLIILVSHRASTMAICDQVIKIENGRMS</sequence>
<feature type="transmembrane region" description="Helical" evidence="9">
    <location>
        <begin position="133"/>
        <end position="153"/>
    </location>
</feature>
<proteinExistence type="predicted"/>
<dbReference type="PROSITE" id="PS50929">
    <property type="entry name" value="ABC_TM1F"/>
    <property type="match status" value="1"/>
</dbReference>
<dbReference type="InterPro" id="IPR003593">
    <property type="entry name" value="AAA+_ATPase"/>
</dbReference>
<evidence type="ECO:0000256" key="9">
    <source>
        <dbReference type="SAM" id="Phobius"/>
    </source>
</evidence>
<dbReference type="InterPro" id="IPR011527">
    <property type="entry name" value="ABC1_TM_dom"/>
</dbReference>
<organism evidence="12 13">
    <name type="scientific">Canicola haemoglobinophilus</name>
    <dbReference type="NCBI Taxonomy" id="733"/>
    <lineage>
        <taxon>Bacteria</taxon>
        <taxon>Pseudomonadati</taxon>
        <taxon>Pseudomonadota</taxon>
        <taxon>Gammaproteobacteria</taxon>
        <taxon>Pasteurellales</taxon>
        <taxon>Pasteurellaceae</taxon>
        <taxon>Canicola</taxon>
    </lineage>
</organism>
<evidence type="ECO:0000256" key="2">
    <source>
        <dbReference type="ARBA" id="ARBA00022448"/>
    </source>
</evidence>